<evidence type="ECO:0008006" key="4">
    <source>
        <dbReference type="Google" id="ProtNLM"/>
    </source>
</evidence>
<evidence type="ECO:0000256" key="1">
    <source>
        <dbReference type="SAM" id="Phobius"/>
    </source>
</evidence>
<reference evidence="2 3" key="1">
    <citation type="submission" date="2019-04" db="EMBL/GenBank/DDBJ databases">
        <title>Draft genome sequence of Youngimonas vesicularis.</title>
        <authorList>
            <person name="Hameed A."/>
        </authorList>
    </citation>
    <scope>NUCLEOTIDE SEQUENCE [LARGE SCALE GENOMIC DNA]</scope>
    <source>
        <strain evidence="2 3">CC-AMW-E</strain>
    </source>
</reference>
<feature type="transmembrane region" description="Helical" evidence="1">
    <location>
        <begin position="433"/>
        <end position="453"/>
    </location>
</feature>
<dbReference type="AlphaFoldDB" id="A0A4V3UZ66"/>
<keyword evidence="3" id="KW-1185">Reference proteome</keyword>
<gene>
    <name evidence="2" type="ORF">E7681_07280</name>
</gene>
<accession>A0A4V3UZ66</accession>
<dbReference type="InterPro" id="IPR050445">
    <property type="entry name" value="Bact_polysacc_biosynth/exp"/>
</dbReference>
<sequence>MWRSPLGKLSLRRLLRGGRLNDAGRLPRYAGILMLGASAIWAPILGYLGSAPVRYASDMSLILPGAGVSASVNLSEIGQASSYATSAFSSNSISPTETYKRLIAADRILSAAAASMKMQTRDFGAPRITLVDQTGLIHLQMTGNSPQDAQQRGQAVLHAFFTELDRLRADEQQTREGGGLGAIREYHASVQATRDAIANLQRESGLYTAEQYKEQVAATDRLRADTDSLQAELDKRTGAVTKLSEKLRLGPDQAAAALKLFADAEYLALVQQMSDSAAELAGLSARFGTRHPEVSRATAAYQTEQAKSLARAVTLTELPIEVLERIDLAPDGARAELLAELVRQETERAGLAAQVAGMTARLNHEDSRVKHLAPLAARLEDLQRDFAVAEAVFASAIARRQSTKSDIYASYPLVQVLEDPTMPERPSSPNRKLALLAGIAATFFLLISLALGWGRGAIIGLILAPRPTPEAPK</sequence>
<dbReference type="OrthoDB" id="6148968at2"/>
<dbReference type="PANTHER" id="PTHR32309:SF13">
    <property type="entry name" value="FERRIC ENTEROBACTIN TRANSPORT PROTEIN FEPE"/>
    <property type="match status" value="1"/>
</dbReference>
<evidence type="ECO:0000313" key="3">
    <source>
        <dbReference type="Proteomes" id="UP000306113"/>
    </source>
</evidence>
<dbReference type="PANTHER" id="PTHR32309">
    <property type="entry name" value="TYROSINE-PROTEIN KINASE"/>
    <property type="match status" value="1"/>
</dbReference>
<protein>
    <recommendedName>
        <fullName evidence="4">Lipopolysaccharide biosynthesis protein</fullName>
    </recommendedName>
</protein>
<feature type="transmembrane region" description="Helical" evidence="1">
    <location>
        <begin position="29"/>
        <end position="49"/>
    </location>
</feature>
<keyword evidence="1" id="KW-1133">Transmembrane helix</keyword>
<name>A0A4V3UZ66_9RHOB</name>
<keyword evidence="1" id="KW-0472">Membrane</keyword>
<comment type="caution">
    <text evidence="2">The sequence shown here is derived from an EMBL/GenBank/DDBJ whole genome shotgun (WGS) entry which is preliminary data.</text>
</comment>
<dbReference type="GO" id="GO:0004713">
    <property type="term" value="F:protein tyrosine kinase activity"/>
    <property type="evidence" value="ECO:0007669"/>
    <property type="project" value="TreeGrafter"/>
</dbReference>
<proteinExistence type="predicted"/>
<dbReference type="Proteomes" id="UP000306113">
    <property type="component" value="Unassembled WGS sequence"/>
</dbReference>
<organism evidence="2 3">
    <name type="scientific">Thalassobius vesicularis</name>
    <dbReference type="NCBI Taxonomy" id="1294297"/>
    <lineage>
        <taxon>Bacteria</taxon>
        <taxon>Pseudomonadati</taxon>
        <taxon>Pseudomonadota</taxon>
        <taxon>Alphaproteobacteria</taxon>
        <taxon>Rhodobacterales</taxon>
        <taxon>Roseobacteraceae</taxon>
        <taxon>Thalassovita</taxon>
    </lineage>
</organism>
<evidence type="ECO:0000313" key="2">
    <source>
        <dbReference type="EMBL" id="THD75072.1"/>
    </source>
</evidence>
<dbReference type="GO" id="GO:0005886">
    <property type="term" value="C:plasma membrane"/>
    <property type="evidence" value="ECO:0007669"/>
    <property type="project" value="TreeGrafter"/>
</dbReference>
<keyword evidence="1" id="KW-0812">Transmembrane</keyword>
<dbReference type="EMBL" id="SSMD01000003">
    <property type="protein sequence ID" value="THD75072.1"/>
    <property type="molecule type" value="Genomic_DNA"/>
</dbReference>